<feature type="region of interest" description="Disordered" evidence="1">
    <location>
        <begin position="77"/>
        <end position="99"/>
    </location>
</feature>
<sequence>MPVRVFSTNCPDNLLTNNQAVIVETLKTTNVLKNRRLAHHIADAGWNSFVTKLEYKAKEAGETSGQTCHAQAAASEVGSIADRAGNSHKERVTLRQILR</sequence>
<proteinExistence type="predicted"/>
<accession>A0A1Q5TXZ7</accession>
<reference evidence="2 3" key="1">
    <citation type="submission" date="2016-09" db="EMBL/GenBank/DDBJ databases">
        <title>Xenorhabdus thuongxuanensis sp. nov. and Xenorhabdus eapokensis sp. nov., isolated from Steinernema species.</title>
        <authorList>
            <person name="Kaempfer P."/>
            <person name="Tobias N.J."/>
            <person name="Phan Ke L."/>
            <person name="Bode H.B."/>
            <person name="Glaeser S.P."/>
        </authorList>
    </citation>
    <scope>NUCLEOTIDE SEQUENCE [LARGE SCALE GENOMIC DNA]</scope>
    <source>
        <strain evidence="2 3">30TX1</strain>
    </source>
</reference>
<comment type="caution">
    <text evidence="2">The sequence shown here is derived from an EMBL/GenBank/DDBJ whole genome shotgun (WGS) entry which is preliminary data.</text>
</comment>
<dbReference type="EMBL" id="MKGR01000019">
    <property type="protein sequence ID" value="OKP05059.1"/>
    <property type="molecule type" value="Genomic_DNA"/>
</dbReference>
<evidence type="ECO:0000313" key="3">
    <source>
        <dbReference type="Proteomes" id="UP000186277"/>
    </source>
</evidence>
<dbReference type="Proteomes" id="UP000186277">
    <property type="component" value="Unassembled WGS sequence"/>
</dbReference>
<evidence type="ECO:0000313" key="2">
    <source>
        <dbReference type="EMBL" id="OKP05059.1"/>
    </source>
</evidence>
<organism evidence="2 3">
    <name type="scientific">Xenorhabdus thuongxuanensis</name>
    <dbReference type="NCBI Taxonomy" id="1873484"/>
    <lineage>
        <taxon>Bacteria</taxon>
        <taxon>Pseudomonadati</taxon>
        <taxon>Pseudomonadota</taxon>
        <taxon>Gammaproteobacteria</taxon>
        <taxon>Enterobacterales</taxon>
        <taxon>Morganellaceae</taxon>
        <taxon>Xenorhabdus</taxon>
    </lineage>
</organism>
<name>A0A1Q5TXZ7_9GAMM</name>
<dbReference type="AlphaFoldDB" id="A0A1Q5TXZ7"/>
<protein>
    <submittedName>
        <fullName evidence="2">Transposase</fullName>
    </submittedName>
</protein>
<evidence type="ECO:0000256" key="1">
    <source>
        <dbReference type="SAM" id="MobiDB-lite"/>
    </source>
</evidence>
<keyword evidence="3" id="KW-1185">Reference proteome</keyword>
<gene>
    <name evidence="2" type="ORF">Xentx_02550</name>
</gene>